<dbReference type="Pfam" id="PF04488">
    <property type="entry name" value="Gly_transf_sug"/>
    <property type="match status" value="1"/>
</dbReference>
<dbReference type="PANTHER" id="PTHR46830">
    <property type="entry name" value="TRANSFERASE, PUTATIVE-RELATED"/>
    <property type="match status" value="1"/>
</dbReference>
<dbReference type="EMBL" id="OU015566">
    <property type="protein sequence ID" value="CAG5104532.1"/>
    <property type="molecule type" value="Genomic_DNA"/>
</dbReference>
<evidence type="ECO:0000313" key="2">
    <source>
        <dbReference type="Proteomes" id="UP001158576"/>
    </source>
</evidence>
<sequence>MKIGKWLTLLAGQSVSSKLGLSLSDRMAKDVSLEEEVSECIALSNDSLRVPNIVHYIWFGCKRDFLPYHYLSVLSSLSVQNACKVFFHTDCEPPEENELFSHLKEHENFRIVPKEAPTQIFNRPVERLEHQADVARIELLMRYGGIYLDDTQIVTRSMDPLRKLSCTLPYEKKGTLMNGVIVSEPNAPFLKKWLFLGYNDFEDHRWAWNSCRKPYFLWEKYPNLLHVEPKTFLPSWDQWEELFFDNHYPWRENDNYAVHIYHKKYRRNHNLEEIVGTRRRHITLGQGGPSICRFSKEEMMRIQEASFCKYNNQLHLTNQPAFQIVQKTPTRVVC</sequence>
<dbReference type="Proteomes" id="UP001158576">
    <property type="component" value="Chromosome 1"/>
</dbReference>
<name>A0ABN7SRR1_OIKDI</name>
<dbReference type="Gene3D" id="3.90.550.20">
    <property type="match status" value="1"/>
</dbReference>
<gene>
    <name evidence="1" type="ORF">OKIOD_LOCUS10075</name>
</gene>
<organism evidence="1 2">
    <name type="scientific">Oikopleura dioica</name>
    <name type="common">Tunicate</name>
    <dbReference type="NCBI Taxonomy" id="34765"/>
    <lineage>
        <taxon>Eukaryota</taxon>
        <taxon>Metazoa</taxon>
        <taxon>Chordata</taxon>
        <taxon>Tunicata</taxon>
        <taxon>Appendicularia</taxon>
        <taxon>Copelata</taxon>
        <taxon>Oikopleuridae</taxon>
        <taxon>Oikopleura</taxon>
    </lineage>
</organism>
<dbReference type="SUPFAM" id="SSF53448">
    <property type="entry name" value="Nucleotide-diphospho-sugar transferases"/>
    <property type="match status" value="1"/>
</dbReference>
<dbReference type="InterPro" id="IPR029044">
    <property type="entry name" value="Nucleotide-diphossugar_trans"/>
</dbReference>
<dbReference type="InterPro" id="IPR007577">
    <property type="entry name" value="GlycoTrfase_DXD_sugar-bd_CS"/>
</dbReference>
<evidence type="ECO:0000313" key="1">
    <source>
        <dbReference type="EMBL" id="CAG5104532.1"/>
    </source>
</evidence>
<reference evidence="1 2" key="1">
    <citation type="submission" date="2021-04" db="EMBL/GenBank/DDBJ databases">
        <authorList>
            <person name="Bliznina A."/>
        </authorList>
    </citation>
    <scope>NUCLEOTIDE SEQUENCE [LARGE SCALE GENOMIC DNA]</scope>
</reference>
<accession>A0ABN7SRR1</accession>
<proteinExistence type="predicted"/>
<dbReference type="PANTHER" id="PTHR46830:SF1">
    <property type="entry name" value="ALPHA-1,4-N-ACETYLGLUCOSAMINYLTRANSFERASE"/>
    <property type="match status" value="1"/>
</dbReference>
<keyword evidence="2" id="KW-1185">Reference proteome</keyword>
<protein>
    <submittedName>
        <fullName evidence="1">Oidioi.mRNA.OKI2018_I69.chr1.g1310.t1.cds</fullName>
    </submittedName>
</protein>